<dbReference type="Pfam" id="PF03600">
    <property type="entry name" value="CitMHS"/>
    <property type="match status" value="1"/>
</dbReference>
<proteinExistence type="inferred from homology"/>
<feature type="transmembrane region" description="Helical" evidence="8">
    <location>
        <begin position="420"/>
        <end position="442"/>
    </location>
</feature>
<evidence type="ECO:0000313" key="11">
    <source>
        <dbReference type="Proteomes" id="UP000230607"/>
    </source>
</evidence>
<evidence type="ECO:0000256" key="6">
    <source>
        <dbReference type="ARBA" id="ARBA00022989"/>
    </source>
</evidence>
<feature type="transmembrane region" description="Helical" evidence="8">
    <location>
        <begin position="147"/>
        <end position="167"/>
    </location>
</feature>
<feature type="transmembrane region" description="Helical" evidence="8">
    <location>
        <begin position="66"/>
        <end position="84"/>
    </location>
</feature>
<comment type="similarity">
    <text evidence="2">Belongs to the CitM (TC 2.A.11) transporter family.</text>
</comment>
<dbReference type="GO" id="GO:0005886">
    <property type="term" value="C:plasma membrane"/>
    <property type="evidence" value="ECO:0007669"/>
    <property type="project" value="UniProtKB-SubCell"/>
</dbReference>
<organism evidence="10 11">
    <name type="scientific">Candidatus Nitrosotalea okcheonensis</name>
    <dbReference type="NCBI Taxonomy" id="1903276"/>
    <lineage>
        <taxon>Archaea</taxon>
        <taxon>Nitrososphaerota</taxon>
        <taxon>Nitrososphaeria</taxon>
        <taxon>Nitrosotaleales</taxon>
        <taxon>Nitrosotaleaceae</taxon>
        <taxon>Nitrosotalea</taxon>
    </lineage>
</organism>
<feature type="transmembrane region" description="Helical" evidence="8">
    <location>
        <begin position="293"/>
        <end position="312"/>
    </location>
</feature>
<dbReference type="GO" id="GO:0015105">
    <property type="term" value="F:arsenite transmembrane transporter activity"/>
    <property type="evidence" value="ECO:0007669"/>
    <property type="project" value="InterPro"/>
</dbReference>
<feature type="transmembrane region" description="Helical" evidence="8">
    <location>
        <begin position="332"/>
        <end position="355"/>
    </location>
</feature>
<protein>
    <submittedName>
        <fullName evidence="10">Putative arsenical pump membrane protein</fullName>
    </submittedName>
</protein>
<feature type="transmembrane region" description="Helical" evidence="8">
    <location>
        <begin position="260"/>
        <end position="281"/>
    </location>
</feature>
<dbReference type="EMBL" id="LT841358">
    <property type="protein sequence ID" value="SMH71327.1"/>
    <property type="molecule type" value="Genomic_DNA"/>
</dbReference>
<dbReference type="AlphaFoldDB" id="A0A2H1FEZ7"/>
<dbReference type="Proteomes" id="UP000230607">
    <property type="component" value="Chromosome 1"/>
</dbReference>
<keyword evidence="7 8" id="KW-0472">Membrane</keyword>
<evidence type="ECO:0000313" key="10">
    <source>
        <dbReference type="EMBL" id="SMH71327.1"/>
    </source>
</evidence>
<comment type="subcellular location">
    <subcellularLocation>
        <location evidence="1">Cell membrane</location>
        <topology evidence="1">Multi-pass membrane protein</topology>
    </subcellularLocation>
</comment>
<feature type="transmembrane region" description="Helical" evidence="8">
    <location>
        <begin position="187"/>
        <end position="206"/>
    </location>
</feature>
<feature type="transmembrane region" description="Helical" evidence="8">
    <location>
        <begin position="237"/>
        <end position="254"/>
    </location>
</feature>
<name>A0A2H1FEZ7_9ARCH</name>
<gene>
    <name evidence="10" type="primary">arsB</name>
    <name evidence="10" type="ORF">NCS_11134</name>
</gene>
<dbReference type="RefSeq" id="WP_231911876.1">
    <property type="nucleotide sequence ID" value="NZ_LT841358.1"/>
</dbReference>
<keyword evidence="6 8" id="KW-1133">Transmembrane helix</keyword>
<dbReference type="PANTHER" id="PTHR43302:SF5">
    <property type="entry name" value="TRANSPORTER ARSB-RELATED"/>
    <property type="match status" value="1"/>
</dbReference>
<dbReference type="InterPro" id="IPR000802">
    <property type="entry name" value="Arsenical_pump_ArsB"/>
</dbReference>
<evidence type="ECO:0000259" key="9">
    <source>
        <dbReference type="Pfam" id="PF03600"/>
    </source>
</evidence>
<evidence type="ECO:0000256" key="3">
    <source>
        <dbReference type="ARBA" id="ARBA00022448"/>
    </source>
</evidence>
<feature type="transmembrane region" description="Helical" evidence="8">
    <location>
        <begin position="12"/>
        <end position="32"/>
    </location>
</feature>
<evidence type="ECO:0000256" key="7">
    <source>
        <dbReference type="ARBA" id="ARBA00023136"/>
    </source>
</evidence>
<feature type="domain" description="Citrate transporter-like" evidence="9">
    <location>
        <begin position="28"/>
        <end position="379"/>
    </location>
</feature>
<evidence type="ECO:0000256" key="1">
    <source>
        <dbReference type="ARBA" id="ARBA00004651"/>
    </source>
</evidence>
<dbReference type="InterPro" id="IPR004680">
    <property type="entry name" value="Cit_transptr-like_dom"/>
</dbReference>
<feature type="transmembrane region" description="Helical" evidence="8">
    <location>
        <begin position="106"/>
        <end position="135"/>
    </location>
</feature>
<keyword evidence="5 8" id="KW-0812">Transmembrane</keyword>
<evidence type="ECO:0000256" key="5">
    <source>
        <dbReference type="ARBA" id="ARBA00022692"/>
    </source>
</evidence>
<keyword evidence="4" id="KW-1003">Cell membrane</keyword>
<dbReference type="PANTHER" id="PTHR43302">
    <property type="entry name" value="TRANSPORTER ARSB-RELATED"/>
    <property type="match status" value="1"/>
</dbReference>
<evidence type="ECO:0000256" key="8">
    <source>
        <dbReference type="SAM" id="Phobius"/>
    </source>
</evidence>
<evidence type="ECO:0000256" key="2">
    <source>
        <dbReference type="ARBA" id="ARBA00009843"/>
    </source>
</evidence>
<accession>A0A2H1FEZ7</accession>
<reference evidence="11" key="1">
    <citation type="submission" date="2017-03" db="EMBL/GenBank/DDBJ databases">
        <authorList>
            <person name="Herbold C."/>
        </authorList>
    </citation>
    <scope>NUCLEOTIDE SEQUENCE [LARGE SCALE GENOMIC DNA]</scope>
</reference>
<feature type="transmembrane region" description="Helical" evidence="8">
    <location>
        <begin position="376"/>
        <end position="400"/>
    </location>
</feature>
<keyword evidence="3" id="KW-0813">Transport</keyword>
<evidence type="ECO:0000256" key="4">
    <source>
        <dbReference type="ARBA" id="ARBA00022475"/>
    </source>
</evidence>
<keyword evidence="11" id="KW-1185">Reference proteome</keyword>
<feature type="transmembrane region" description="Helical" evidence="8">
    <location>
        <begin position="38"/>
        <end position="57"/>
    </location>
</feature>
<sequence length="443" mass="48072">MARNKPKRILDLPMKEYIALAVFAIVYVLIVGRIRFKVPIWIAMSIGAVLMVSLQVIDVKSAAKSIQVDVIVFLFAMFSIISALDRSGLLKLVAAKMMSKARTPELLLMAIVVGMGLLSAFLVNDTLALMGIPLIIYISRHVGARPVVLLIALAFGITVGSAMTPIGNPQNLLIALQSGISLPFTSFLKFLAVPTVVNLFLTWYVLKIYFKKDLQQMSHNYEDNTMISSVKIENPRLAKISLAVLLATIAGFFVSEVLRFLHVIDIDISIVALIGAAALYAASGQRYDILKSVNYTVLVFFAAMFVVTGALWSSGTISLFMKYLPIPNPHDLVQSSAVISAYSITLGQILSNVPFVALYNHVMIANGFTGAHVAQWMMLAASSTISGNLTILGAASSIIIIQAAESKGVKAFTFFEFFKIGILVTAVNLAVYYVFIVSLGMLS</sequence>
<dbReference type="PRINTS" id="PR00758">
    <property type="entry name" value="ARSENICPUMP"/>
</dbReference>